<feature type="transmembrane region" description="Helical" evidence="6">
    <location>
        <begin position="68"/>
        <end position="86"/>
    </location>
</feature>
<keyword evidence="3" id="KW-0201">Cytochrome c-type biogenesis</keyword>
<reference evidence="8 9" key="1">
    <citation type="submission" date="2016-10" db="EMBL/GenBank/DDBJ databases">
        <authorList>
            <person name="de Groot N.N."/>
        </authorList>
    </citation>
    <scope>NUCLEOTIDE SEQUENCE [LARGE SCALE GENOMIC DNA]</scope>
    <source>
        <strain evidence="8 9">DSM 23995</strain>
    </source>
</reference>
<keyword evidence="4 6" id="KW-1133">Transmembrane helix</keyword>
<feature type="transmembrane region" description="Helical" evidence="6">
    <location>
        <begin position="217"/>
        <end position="235"/>
    </location>
</feature>
<evidence type="ECO:0000256" key="2">
    <source>
        <dbReference type="ARBA" id="ARBA00022692"/>
    </source>
</evidence>
<dbReference type="RefSeq" id="WP_091656484.1">
    <property type="nucleotide sequence ID" value="NZ_FONT01000001.1"/>
</dbReference>
<dbReference type="Pfam" id="PF05140">
    <property type="entry name" value="ResB"/>
    <property type="match status" value="1"/>
</dbReference>
<gene>
    <name evidence="8" type="ORF">SAMN05192532_101329</name>
</gene>
<dbReference type="GO" id="GO:0017004">
    <property type="term" value="P:cytochrome complex assembly"/>
    <property type="evidence" value="ECO:0007669"/>
    <property type="project" value="UniProtKB-KW"/>
</dbReference>
<protein>
    <submittedName>
        <fullName evidence="8">Cytochrome c biogenesis protein</fullName>
    </submittedName>
</protein>
<feature type="transmembrane region" description="Helical" evidence="6">
    <location>
        <begin position="125"/>
        <end position="147"/>
    </location>
</feature>
<dbReference type="EMBL" id="FONT01000001">
    <property type="protein sequence ID" value="SFE32867.1"/>
    <property type="molecule type" value="Genomic_DNA"/>
</dbReference>
<evidence type="ECO:0000256" key="4">
    <source>
        <dbReference type="ARBA" id="ARBA00022989"/>
    </source>
</evidence>
<sequence>MEKEKCEQCGHLNPYGTRLCQSCGNPLDEKDKKATVLDMRYEGTARRSQTYNKTIIDKIWNFFSSVKVGVWIIILVLSASALGTLFPQEMYIPGGVTPSDYYREEYGIAGQIYYELGFHNLYGSWWYMALVASLGISLVIASIDRVVPLYRSLKNQRVKKNEAFLKRQRFVGQVETDDQERAIAEAKEVLQQRKYKVREEDGNILAEKGRFSRWGPYVNHLGLIIFLTGALLRFFPGMYVDDSVWVREGETKVVPGTDGEYFIKNERFLMELYDENDEKYGEAMERTGEPVVENFQTDAVLYQRKDAGTVGTEPELEVWKEDEIRVNHPLRFNNFGLYQSDYKLNELSKMAFTLDSRETGESIGNLEIDLHDPKSEYDLGDGYKVIVHSYFPNFEFNEEGEPTTISSVPDNPAFIFQIISPEHPDEGEYSFVGIRTNEDIFKENDYEMSFADVEMNHVTGLTVRKDLTLPFLITGGSIFMIGLIQGSYWSHRRIWIQKSGKKLWIAGHTNKHLHSIKQDFKVLAEKTEFEAKENEALVTNQQKE</sequence>
<evidence type="ECO:0000256" key="3">
    <source>
        <dbReference type="ARBA" id="ARBA00022748"/>
    </source>
</evidence>
<dbReference type="GO" id="GO:0016020">
    <property type="term" value="C:membrane"/>
    <property type="evidence" value="ECO:0007669"/>
    <property type="project" value="UniProtKB-SubCell"/>
</dbReference>
<organism evidence="8 9">
    <name type="scientific">Alteribacillus iranensis</name>
    <dbReference type="NCBI Taxonomy" id="930128"/>
    <lineage>
        <taxon>Bacteria</taxon>
        <taxon>Bacillati</taxon>
        <taxon>Bacillota</taxon>
        <taxon>Bacilli</taxon>
        <taxon>Bacillales</taxon>
        <taxon>Bacillaceae</taxon>
        <taxon>Alteribacillus</taxon>
    </lineage>
</organism>
<dbReference type="AlphaFoldDB" id="A0A1I1ZMC6"/>
<dbReference type="Proteomes" id="UP000199516">
    <property type="component" value="Unassembled WGS sequence"/>
</dbReference>
<dbReference type="InterPro" id="IPR007816">
    <property type="entry name" value="ResB-like_domain"/>
</dbReference>
<feature type="transmembrane region" description="Helical" evidence="6">
    <location>
        <begin position="467"/>
        <end position="489"/>
    </location>
</feature>
<evidence type="ECO:0000313" key="9">
    <source>
        <dbReference type="Proteomes" id="UP000199516"/>
    </source>
</evidence>
<dbReference type="STRING" id="930128.SAMN05192532_101329"/>
<feature type="domain" description="ResB-like" evidence="7">
    <location>
        <begin position="66"/>
        <end position="520"/>
    </location>
</feature>
<evidence type="ECO:0000256" key="6">
    <source>
        <dbReference type="SAM" id="Phobius"/>
    </source>
</evidence>
<evidence type="ECO:0000256" key="5">
    <source>
        <dbReference type="ARBA" id="ARBA00023136"/>
    </source>
</evidence>
<keyword evidence="2 6" id="KW-0812">Transmembrane</keyword>
<evidence type="ECO:0000313" key="8">
    <source>
        <dbReference type="EMBL" id="SFE32867.1"/>
    </source>
</evidence>
<keyword evidence="9" id="KW-1185">Reference proteome</keyword>
<accession>A0A1I1ZMC6</accession>
<comment type="subcellular location">
    <subcellularLocation>
        <location evidence="1">Membrane</location>
        <topology evidence="1">Multi-pass membrane protein</topology>
    </subcellularLocation>
</comment>
<evidence type="ECO:0000259" key="7">
    <source>
        <dbReference type="Pfam" id="PF05140"/>
    </source>
</evidence>
<dbReference type="InterPro" id="IPR023494">
    <property type="entry name" value="Cyt_c_bgen_Ccs1/CcsB/ResB"/>
</dbReference>
<dbReference type="PANTHER" id="PTHR31566:SF0">
    <property type="entry name" value="CYTOCHROME C BIOGENESIS PROTEIN CCS1, CHLOROPLASTIC"/>
    <property type="match status" value="1"/>
</dbReference>
<evidence type="ECO:0000256" key="1">
    <source>
        <dbReference type="ARBA" id="ARBA00004141"/>
    </source>
</evidence>
<dbReference type="OrthoDB" id="9770923at2"/>
<name>A0A1I1ZMC6_9BACI</name>
<dbReference type="PANTHER" id="PTHR31566">
    <property type="entry name" value="CYTOCHROME C BIOGENESIS PROTEIN CCS1, CHLOROPLASTIC"/>
    <property type="match status" value="1"/>
</dbReference>
<keyword evidence="5 6" id="KW-0472">Membrane</keyword>
<proteinExistence type="predicted"/>